<sequence>MPLLTTRATIHLGINLHIRDIILEVIGRNGSCSMNVFINLPIRLQIPHTERKKQTIMIIHLIEEEEEEEEEFLYKK</sequence>
<dbReference type="Proteomes" id="UP000277204">
    <property type="component" value="Unassembled WGS sequence"/>
</dbReference>
<organism evidence="1 2">
    <name type="scientific">Schistosoma margrebowiei</name>
    <dbReference type="NCBI Taxonomy" id="48269"/>
    <lineage>
        <taxon>Eukaryota</taxon>
        <taxon>Metazoa</taxon>
        <taxon>Spiralia</taxon>
        <taxon>Lophotrochozoa</taxon>
        <taxon>Platyhelminthes</taxon>
        <taxon>Trematoda</taxon>
        <taxon>Digenea</taxon>
        <taxon>Strigeidida</taxon>
        <taxon>Schistosomatoidea</taxon>
        <taxon>Schistosomatidae</taxon>
        <taxon>Schistosoma</taxon>
    </lineage>
</organism>
<proteinExistence type="predicted"/>
<name>A0A183MKG9_9TREM</name>
<accession>A0A183MKG9</accession>
<reference evidence="1 2" key="1">
    <citation type="submission" date="2018-11" db="EMBL/GenBank/DDBJ databases">
        <authorList>
            <consortium name="Pathogen Informatics"/>
        </authorList>
    </citation>
    <scope>NUCLEOTIDE SEQUENCE [LARGE SCALE GENOMIC DNA]</scope>
    <source>
        <strain evidence="1 2">Zambia</strain>
    </source>
</reference>
<evidence type="ECO:0000313" key="2">
    <source>
        <dbReference type="Proteomes" id="UP000277204"/>
    </source>
</evidence>
<evidence type="ECO:0000313" key="1">
    <source>
        <dbReference type="EMBL" id="VDP21267.1"/>
    </source>
</evidence>
<protein>
    <submittedName>
        <fullName evidence="1">Uncharacterized protein</fullName>
    </submittedName>
</protein>
<dbReference type="EMBL" id="UZAI01017165">
    <property type="protein sequence ID" value="VDP21267.1"/>
    <property type="molecule type" value="Genomic_DNA"/>
</dbReference>
<dbReference type="AlphaFoldDB" id="A0A183MKG9"/>
<keyword evidence="2" id="KW-1185">Reference proteome</keyword>
<gene>
    <name evidence="1" type="ORF">SMRZ_LOCUS16544</name>
</gene>